<feature type="domain" description="DUF8040" evidence="1">
    <location>
        <begin position="57"/>
        <end position="149"/>
    </location>
</feature>
<dbReference type="Pfam" id="PF26138">
    <property type="entry name" value="DUF8040"/>
    <property type="match status" value="1"/>
</dbReference>
<dbReference type="InterPro" id="IPR045249">
    <property type="entry name" value="HARBI1-like"/>
</dbReference>
<evidence type="ECO:0000259" key="1">
    <source>
        <dbReference type="Pfam" id="PF26138"/>
    </source>
</evidence>
<organism evidence="2 3">
    <name type="scientific">Artemisia annua</name>
    <name type="common">Sweet wormwood</name>
    <dbReference type="NCBI Taxonomy" id="35608"/>
    <lineage>
        <taxon>Eukaryota</taxon>
        <taxon>Viridiplantae</taxon>
        <taxon>Streptophyta</taxon>
        <taxon>Embryophyta</taxon>
        <taxon>Tracheophyta</taxon>
        <taxon>Spermatophyta</taxon>
        <taxon>Magnoliopsida</taxon>
        <taxon>eudicotyledons</taxon>
        <taxon>Gunneridae</taxon>
        <taxon>Pentapetalae</taxon>
        <taxon>asterids</taxon>
        <taxon>campanulids</taxon>
        <taxon>Asterales</taxon>
        <taxon>Asteraceae</taxon>
        <taxon>Asteroideae</taxon>
        <taxon>Anthemideae</taxon>
        <taxon>Artemisiinae</taxon>
        <taxon>Artemisia</taxon>
    </lineage>
</organism>
<dbReference type="PANTHER" id="PTHR22930:SF293">
    <property type="entry name" value="PROTEIN ALP1-LIKE"/>
    <property type="match status" value="1"/>
</dbReference>
<proteinExistence type="predicted"/>
<dbReference type="InterPro" id="IPR058353">
    <property type="entry name" value="DUF8040"/>
</dbReference>
<keyword evidence="3" id="KW-1185">Reference proteome</keyword>
<protein>
    <recommendedName>
        <fullName evidence="1">DUF8040 domain-containing protein</fullName>
    </recommendedName>
</protein>
<sequence>MTRSPISSRQRNALRVLKIMNSLVSVFNLVFITWFRLSLLRTSIARPLIKSNEQQRLKRIIWLNRLTKESDIVYVSQLRMDRSTFVTLCEMVRDIGGLRGTQNMTLEEIVALFLYVLAHHKKNRMISLLFLRSGETISRQFNRCLLAILKLHEELLQKPQPIAGDCESNRWDLLRDVVSRDDGLKIPQGTQVRIILACCLPHNLIRKYMSVDPLELEQAEEDKPENEEPLGDDDYLTHINPTNEWSNFRNDLAWQLSLMGIPTSTHLSFGVVFLLGVTRYGVEGCFVFF</sequence>
<reference evidence="2 3" key="1">
    <citation type="journal article" date="2018" name="Mol. Plant">
        <title>The genome of Artemisia annua provides insight into the evolution of Asteraceae family and artemisinin biosynthesis.</title>
        <authorList>
            <person name="Shen Q."/>
            <person name="Zhang L."/>
            <person name="Liao Z."/>
            <person name="Wang S."/>
            <person name="Yan T."/>
            <person name="Shi P."/>
            <person name="Liu M."/>
            <person name="Fu X."/>
            <person name="Pan Q."/>
            <person name="Wang Y."/>
            <person name="Lv Z."/>
            <person name="Lu X."/>
            <person name="Zhang F."/>
            <person name="Jiang W."/>
            <person name="Ma Y."/>
            <person name="Chen M."/>
            <person name="Hao X."/>
            <person name="Li L."/>
            <person name="Tang Y."/>
            <person name="Lv G."/>
            <person name="Zhou Y."/>
            <person name="Sun X."/>
            <person name="Brodelius P.E."/>
            <person name="Rose J.K.C."/>
            <person name="Tang K."/>
        </authorList>
    </citation>
    <scope>NUCLEOTIDE SEQUENCE [LARGE SCALE GENOMIC DNA]</scope>
    <source>
        <strain evidence="3">cv. Huhao1</strain>
        <tissue evidence="2">Leaf</tissue>
    </source>
</reference>
<dbReference type="PANTHER" id="PTHR22930">
    <property type="match status" value="1"/>
</dbReference>
<name>A0A2U1KQC2_ARTAN</name>
<dbReference type="Proteomes" id="UP000245207">
    <property type="component" value="Unassembled WGS sequence"/>
</dbReference>
<comment type="caution">
    <text evidence="2">The sequence shown here is derived from an EMBL/GenBank/DDBJ whole genome shotgun (WGS) entry which is preliminary data.</text>
</comment>
<dbReference type="OrthoDB" id="1699974at2759"/>
<dbReference type="STRING" id="35608.A0A2U1KQC2"/>
<evidence type="ECO:0000313" key="3">
    <source>
        <dbReference type="Proteomes" id="UP000245207"/>
    </source>
</evidence>
<accession>A0A2U1KQC2</accession>
<dbReference type="AlphaFoldDB" id="A0A2U1KQC2"/>
<gene>
    <name evidence="2" type="ORF">CTI12_AA576600</name>
</gene>
<evidence type="ECO:0000313" key="2">
    <source>
        <dbReference type="EMBL" id="PWA38957.1"/>
    </source>
</evidence>
<dbReference type="EMBL" id="PKPP01015097">
    <property type="protein sequence ID" value="PWA38957.1"/>
    <property type="molecule type" value="Genomic_DNA"/>
</dbReference>